<organism evidence="1 2">
    <name type="scientific">Polypedilum vanderplanki</name>
    <name type="common">Sleeping chironomid midge</name>
    <dbReference type="NCBI Taxonomy" id="319348"/>
    <lineage>
        <taxon>Eukaryota</taxon>
        <taxon>Metazoa</taxon>
        <taxon>Ecdysozoa</taxon>
        <taxon>Arthropoda</taxon>
        <taxon>Hexapoda</taxon>
        <taxon>Insecta</taxon>
        <taxon>Pterygota</taxon>
        <taxon>Neoptera</taxon>
        <taxon>Endopterygota</taxon>
        <taxon>Diptera</taxon>
        <taxon>Nematocera</taxon>
        <taxon>Chironomoidea</taxon>
        <taxon>Chironomidae</taxon>
        <taxon>Chironominae</taxon>
        <taxon>Polypedilum</taxon>
        <taxon>Polypedilum</taxon>
    </lineage>
</organism>
<dbReference type="EMBL" id="JADBJN010000001">
    <property type="protein sequence ID" value="KAG5682443.1"/>
    <property type="molecule type" value="Genomic_DNA"/>
</dbReference>
<keyword evidence="2" id="KW-1185">Reference proteome</keyword>
<sequence length="107" mass="11964">MKTDKLITQCNSISIKRDSTTDYHSLSSKKGQLFDSDKAELLVQSFQKNHVIPQSRSLEVESSVNMIDDFNDNTFAIIESSEVVEVLDSLNIKKAPGLDGINNYILV</sequence>
<gene>
    <name evidence="1" type="ORF">PVAND_011795</name>
</gene>
<protein>
    <submittedName>
        <fullName evidence="1">Uncharacterized protein</fullName>
    </submittedName>
</protein>
<evidence type="ECO:0000313" key="2">
    <source>
        <dbReference type="Proteomes" id="UP001107558"/>
    </source>
</evidence>
<evidence type="ECO:0000313" key="1">
    <source>
        <dbReference type="EMBL" id="KAG5682443.1"/>
    </source>
</evidence>
<accession>A0A9J6CLB3</accession>
<name>A0A9J6CLB3_POLVA</name>
<comment type="caution">
    <text evidence="1">The sequence shown here is derived from an EMBL/GenBank/DDBJ whole genome shotgun (WGS) entry which is preliminary data.</text>
</comment>
<reference evidence="1" key="1">
    <citation type="submission" date="2021-03" db="EMBL/GenBank/DDBJ databases">
        <title>Chromosome level genome of the anhydrobiotic midge Polypedilum vanderplanki.</title>
        <authorList>
            <person name="Yoshida Y."/>
            <person name="Kikawada T."/>
            <person name="Gusev O."/>
        </authorList>
    </citation>
    <scope>NUCLEOTIDE SEQUENCE</scope>
    <source>
        <strain evidence="1">NIAS01</strain>
        <tissue evidence="1">Whole body or cell culture</tissue>
    </source>
</reference>
<proteinExistence type="predicted"/>
<dbReference type="AlphaFoldDB" id="A0A9J6CLB3"/>
<dbReference type="Proteomes" id="UP001107558">
    <property type="component" value="Chromosome 1"/>
</dbReference>